<gene>
    <name evidence="1" type="ORF">MG293_006252</name>
</gene>
<protein>
    <submittedName>
        <fullName evidence="1">Uncharacterized protein</fullName>
    </submittedName>
</protein>
<comment type="caution">
    <text evidence="1">The sequence shown here is derived from an EMBL/GenBank/DDBJ whole genome shotgun (WGS) entry which is preliminary data.</text>
</comment>
<dbReference type="AlphaFoldDB" id="A0AAD4UCA6"/>
<sequence length="205" mass="22233">MAGSLACLGAVNSKGCNGEWIDIGVLADLKHLESFSKLHRQRHLEQTLVKMKRSVVLEVKLSGTQFLAGSVMSIKRTLMISQVEGYLNILQGCCSGTSTLNGSNRLLIGLLGSTFSLSAPSYYCCQTGVPKNIPLIMSHGCTRTFADSPVTGVKPIAPFLCSLPFILGPHLPFQSSVYSQTPQTPSSDKREAYFVFETNLVPEIF</sequence>
<evidence type="ECO:0000313" key="2">
    <source>
        <dbReference type="Proteomes" id="UP001214576"/>
    </source>
</evidence>
<accession>A0AAD4UCA6</accession>
<reference evidence="1" key="1">
    <citation type="submission" date="2022-03" db="EMBL/GenBank/DDBJ databases">
        <title>Genomic analyses of argali, domestic sheep and their hybrids provide insights into chromosomal evolution, heterosis and genetic basis of agronomic traits.</title>
        <authorList>
            <person name="Li M."/>
        </authorList>
    </citation>
    <scope>NUCLEOTIDE SEQUENCE</scope>
    <source>
        <strain evidence="1">CAU-MHL-2022a</strain>
        <tissue evidence="1">Skin</tissue>
    </source>
</reference>
<organism evidence="1 2">
    <name type="scientific">Ovis ammon polii</name>
    <dbReference type="NCBI Taxonomy" id="230172"/>
    <lineage>
        <taxon>Eukaryota</taxon>
        <taxon>Metazoa</taxon>
        <taxon>Chordata</taxon>
        <taxon>Craniata</taxon>
        <taxon>Vertebrata</taxon>
        <taxon>Euteleostomi</taxon>
        <taxon>Mammalia</taxon>
        <taxon>Eutheria</taxon>
        <taxon>Laurasiatheria</taxon>
        <taxon>Artiodactyla</taxon>
        <taxon>Ruminantia</taxon>
        <taxon>Pecora</taxon>
        <taxon>Bovidae</taxon>
        <taxon>Caprinae</taxon>
        <taxon>Ovis</taxon>
    </lineage>
</organism>
<evidence type="ECO:0000313" key="1">
    <source>
        <dbReference type="EMBL" id="KAI4543458.1"/>
    </source>
</evidence>
<keyword evidence="2" id="KW-1185">Reference proteome</keyword>
<proteinExistence type="predicted"/>
<dbReference type="EMBL" id="JAKZEL010000005">
    <property type="protein sequence ID" value="KAI4543458.1"/>
    <property type="molecule type" value="Genomic_DNA"/>
</dbReference>
<dbReference type="Proteomes" id="UP001214576">
    <property type="component" value="Unassembled WGS sequence"/>
</dbReference>
<name>A0AAD4UCA6_OVIAM</name>